<dbReference type="Proteomes" id="UP001244341">
    <property type="component" value="Chromosome 13b"/>
</dbReference>
<evidence type="ECO:0008006" key="3">
    <source>
        <dbReference type="Google" id="ProtNLM"/>
    </source>
</evidence>
<dbReference type="EMBL" id="CP126220">
    <property type="protein sequence ID" value="WIA21454.1"/>
    <property type="molecule type" value="Genomic_DNA"/>
</dbReference>
<accession>A0ABY8UK85</accession>
<evidence type="ECO:0000313" key="1">
    <source>
        <dbReference type="EMBL" id="WIA21454.1"/>
    </source>
</evidence>
<reference evidence="1 2" key="1">
    <citation type="submission" date="2023-05" db="EMBL/GenBank/DDBJ databases">
        <title>A 100% complete, gapless, phased diploid assembly of the Scenedesmus obliquus UTEX 3031 genome.</title>
        <authorList>
            <person name="Biondi T.C."/>
            <person name="Hanschen E.R."/>
            <person name="Kwon T."/>
            <person name="Eng W."/>
            <person name="Kruse C.P.S."/>
            <person name="Koehler S.I."/>
            <person name="Kunde Y."/>
            <person name="Gleasner C.D."/>
            <person name="You Mak K.T."/>
            <person name="Polle J."/>
            <person name="Hovde B.T."/>
            <person name="Starkenburg S.R."/>
        </authorList>
    </citation>
    <scope>NUCLEOTIDE SEQUENCE [LARGE SCALE GENOMIC DNA]</scope>
    <source>
        <strain evidence="1 2">DOE0152z</strain>
    </source>
</reference>
<proteinExistence type="predicted"/>
<evidence type="ECO:0000313" key="2">
    <source>
        <dbReference type="Proteomes" id="UP001244341"/>
    </source>
</evidence>
<organism evidence="1 2">
    <name type="scientific">Tetradesmus obliquus</name>
    <name type="common">Green alga</name>
    <name type="synonym">Acutodesmus obliquus</name>
    <dbReference type="NCBI Taxonomy" id="3088"/>
    <lineage>
        <taxon>Eukaryota</taxon>
        <taxon>Viridiplantae</taxon>
        <taxon>Chlorophyta</taxon>
        <taxon>core chlorophytes</taxon>
        <taxon>Chlorophyceae</taxon>
        <taxon>CS clade</taxon>
        <taxon>Sphaeropleales</taxon>
        <taxon>Scenedesmaceae</taxon>
        <taxon>Tetradesmus</taxon>
    </lineage>
</organism>
<gene>
    <name evidence="1" type="ORF">OEZ85_000661</name>
</gene>
<protein>
    <recommendedName>
        <fullName evidence="3">MYND-type domain-containing protein</fullName>
    </recommendedName>
</protein>
<name>A0ABY8UK85_TETOB</name>
<keyword evidence="2" id="KW-1185">Reference proteome</keyword>
<sequence length="968" mass="103997">MARKAAEEAWGRQFAYLVAADPEKKAHCQAFFDNALQTAGAKHLTLNTADPGVLVERLEQRAKAQASKGAGGQQEQGLDVTTGQELLREAAWLAAGQHGFAALAGIPELQQIISHTCLPALQHYGCLLDDWQHSEAEYVQRQKTELDQTQGPLLHHLCPQLRLCLLAEVAAGLLVPGHPLPPDTIEHAAALYAFIDEASNKLADEIFCQPQFYNGCSSRSGGCYSSGDQRKLDKAVTCLLHGLEVQAEALEQLALVRRLVLDLALRRCKLEAAEAGIDLQQSSNLLHGCGKQEFHQRAAAVKKGMTALWNLIRKMSLEVAARRLFAAEEGMCPHSDNAYMWHELISSLKLHLWVAPGDEAGLGRLLLCKPTLEAHLLAQPRSFFVRHFARAANLAFAQGYSCPAAPLLSHQVLLALSPLHRHQLPQPELAPLLPSSFGPVVARVLSQQLGLGGCLREFEHEAAGQPAMWHVWWHIGLRRYHWQQQQQGDWPAAGTSSSSSSSSGLSRLSPEQLEALYSDPAAKYYAVGFASRQLCPDVTWQAPSAIRSSSSSSSSSSRQLSTMQGLASQLLAACKLTYTHILHSHSKPADSSSPNSQASSSSSGAAPAAAAAAAAAAAEALSELQFDRIAVCKDVADALQQRPSGGAVQSSLHDDLEGLFDPEFDHDFDLDLEPGLNRAANSPVMLAIRRQQEKLLLACAGTGSGGGLREILAAACGAADAASGMAAAALLAPAPAEVWLAPAAWCHVRSMLMRDDMCSECGEVPGKRAARLLELAGWQTMEHGVQAADSCCADCGAFFFCCEQCAGKGWHWHRSLCKALTAVRKRYQRLPPVSHSSSLQHAALCTTHSSSSSSSSSGGGGGGYQWPVMQLLQQGAGSCQASQVPLDEPGPFGLNCCGLLHSRHPHEMSLVGSPHRVLHAHKQSDRLSGEYMSGKAMMLAAIAMHRTGMHEDAQRRGLPPFFESFDLL</sequence>